<reference evidence="1 2" key="1">
    <citation type="submission" date="2024-10" db="EMBL/GenBank/DDBJ databases">
        <title>The Natural Products Discovery Center: Release of the First 8490 Sequenced Strains for Exploring Actinobacteria Biosynthetic Diversity.</title>
        <authorList>
            <person name="Kalkreuter E."/>
            <person name="Kautsar S.A."/>
            <person name="Yang D."/>
            <person name="Bader C.D."/>
            <person name="Teijaro C.N."/>
            <person name="Fluegel L."/>
            <person name="Davis C.M."/>
            <person name="Simpson J.R."/>
            <person name="Lauterbach L."/>
            <person name="Steele A.D."/>
            <person name="Gui C."/>
            <person name="Meng S."/>
            <person name="Li G."/>
            <person name="Viehrig K."/>
            <person name="Ye F."/>
            <person name="Su P."/>
            <person name="Kiefer A.F."/>
            <person name="Nichols A."/>
            <person name="Cepeda A.J."/>
            <person name="Yan W."/>
            <person name="Fan B."/>
            <person name="Jiang Y."/>
            <person name="Adhikari A."/>
            <person name="Zheng C.-J."/>
            <person name="Schuster L."/>
            <person name="Cowan T.M."/>
            <person name="Smanski M.J."/>
            <person name="Chevrette M.G."/>
            <person name="De Carvalho L.P.S."/>
            <person name="Shen B."/>
        </authorList>
    </citation>
    <scope>NUCLEOTIDE SEQUENCE [LARGE SCALE GENOMIC DNA]</scope>
    <source>
        <strain evidence="1 2">NPDC015755</strain>
    </source>
</reference>
<comment type="caution">
    <text evidence="1">The sequence shown here is derived from an EMBL/GenBank/DDBJ whole genome shotgun (WGS) entry which is preliminary data.</text>
</comment>
<name>A0ABW6YBZ1_9ACTN</name>
<dbReference type="EMBL" id="JBIBSM010000006">
    <property type="protein sequence ID" value="MFF8277342.1"/>
    <property type="molecule type" value="Genomic_DNA"/>
</dbReference>
<organism evidence="1 2">
    <name type="scientific">Streptomyces lateritius</name>
    <dbReference type="NCBI Taxonomy" id="67313"/>
    <lineage>
        <taxon>Bacteria</taxon>
        <taxon>Bacillati</taxon>
        <taxon>Actinomycetota</taxon>
        <taxon>Actinomycetes</taxon>
        <taxon>Kitasatosporales</taxon>
        <taxon>Streptomycetaceae</taxon>
        <taxon>Streptomyces</taxon>
    </lineage>
</organism>
<dbReference type="Proteomes" id="UP001603013">
    <property type="component" value="Unassembled WGS sequence"/>
</dbReference>
<accession>A0ABW6YBZ1</accession>
<keyword evidence="2" id="KW-1185">Reference proteome</keyword>
<proteinExistence type="predicted"/>
<gene>
    <name evidence="1" type="ORF">ACF05T_14715</name>
</gene>
<evidence type="ECO:0000313" key="2">
    <source>
        <dbReference type="Proteomes" id="UP001603013"/>
    </source>
</evidence>
<dbReference type="RefSeq" id="WP_391934635.1">
    <property type="nucleotide sequence ID" value="NZ_JBIBSM010000006.1"/>
</dbReference>
<evidence type="ECO:0000313" key="1">
    <source>
        <dbReference type="EMBL" id="MFF8277342.1"/>
    </source>
</evidence>
<sequence length="53" mass="5673">MLPFLGVLIHLIARGKSMASRDIEQTQGADVAFKACMRTPPKAAATPTAMEKT</sequence>
<evidence type="ECO:0008006" key="3">
    <source>
        <dbReference type="Google" id="ProtNLM"/>
    </source>
</evidence>
<protein>
    <recommendedName>
        <fullName evidence="3">Integrase</fullName>
    </recommendedName>
</protein>